<name>A0ABU5Q270_9XANT</name>
<dbReference type="Pfam" id="PF13332">
    <property type="entry name" value="Fil_haemagg_2"/>
    <property type="match status" value="1"/>
</dbReference>
<comment type="caution">
    <text evidence="1">The sequence shown here is derived from an EMBL/GenBank/DDBJ whole genome shotgun (WGS) entry which is preliminary data.</text>
</comment>
<dbReference type="RefSeq" id="WP_161946525.1">
    <property type="nucleotide sequence ID" value="NZ_JAYFSO010000031.1"/>
</dbReference>
<sequence length="78" mass="7983">MPIQMAQSIGSTDGNLVISAGNQLTIAASDIGAGKDLTLAAKDIALLARQDTVDHQSSKSSGFSVGVTYYPGASTNKR</sequence>
<evidence type="ECO:0000313" key="1">
    <source>
        <dbReference type="EMBL" id="MEA5125965.1"/>
    </source>
</evidence>
<gene>
    <name evidence="1" type="ORF">VB146_19345</name>
</gene>
<evidence type="ECO:0000313" key="2">
    <source>
        <dbReference type="Proteomes" id="UP001303614"/>
    </source>
</evidence>
<keyword evidence="2" id="KW-1185">Reference proteome</keyword>
<accession>A0ABU5Q270</accession>
<protein>
    <submittedName>
        <fullName evidence="1">Hemagglutinin repeat-containing protein</fullName>
    </submittedName>
</protein>
<dbReference type="EMBL" id="JAYFSO010000031">
    <property type="protein sequence ID" value="MEA5125965.1"/>
    <property type="molecule type" value="Genomic_DNA"/>
</dbReference>
<proteinExistence type="predicted"/>
<organism evidence="1 2">
    <name type="scientific">Xanthomonas floridensis</name>
    <dbReference type="NCBI Taxonomy" id="1843580"/>
    <lineage>
        <taxon>Bacteria</taxon>
        <taxon>Pseudomonadati</taxon>
        <taxon>Pseudomonadota</taxon>
        <taxon>Gammaproteobacteria</taxon>
        <taxon>Lysobacterales</taxon>
        <taxon>Lysobacteraceae</taxon>
        <taxon>Xanthomonas</taxon>
    </lineage>
</organism>
<dbReference type="Proteomes" id="UP001303614">
    <property type="component" value="Unassembled WGS sequence"/>
</dbReference>
<dbReference type="InterPro" id="IPR025157">
    <property type="entry name" value="Hemagglutinin_rpt"/>
</dbReference>
<reference evidence="1 2" key="1">
    <citation type="submission" date="2023-12" db="EMBL/GenBank/DDBJ databases">
        <title>Genome sequencing of Xanthomonas floridensis.</title>
        <authorList>
            <person name="Greer S."/>
            <person name="Harrison J."/>
            <person name="Grant M."/>
            <person name="Vicente J."/>
            <person name="Studholme D."/>
        </authorList>
    </citation>
    <scope>NUCLEOTIDE SEQUENCE [LARGE SCALE GENOMIC DNA]</scope>
    <source>
        <strain evidence="1 2">WHRI 8848</strain>
    </source>
</reference>